<gene>
    <name evidence="2" type="ORF">EDE15_4563</name>
</gene>
<dbReference type="Proteomes" id="UP000269669">
    <property type="component" value="Unassembled WGS sequence"/>
</dbReference>
<feature type="region of interest" description="Disordered" evidence="1">
    <location>
        <begin position="179"/>
        <end position="199"/>
    </location>
</feature>
<dbReference type="InterPro" id="IPR036388">
    <property type="entry name" value="WH-like_DNA-bd_sf"/>
</dbReference>
<sequence>MDSRLPLPSSKYWYLGSPNPAMDELFRRLCVLTWPYALYCATRYLHDIHAAYDLMDAAVSNTERYYERFQGERTTTQLFYRIVSVLKRLSKQRVRNNREIYCGSIFDLEILAAAFSSQSESEQTAYIEQMLGRMSERARKITYWRLAGHSWRQIADALESSHATVRRAYHKELRGLLVPSSDRSSSEEREDSDQEKIEL</sequence>
<evidence type="ECO:0000313" key="3">
    <source>
        <dbReference type="Proteomes" id="UP000269669"/>
    </source>
</evidence>
<name>A0A3R9QKU8_9BACT</name>
<protein>
    <submittedName>
        <fullName evidence="2">RNA polymerase sigma factor (Sigma-70 family)</fullName>
    </submittedName>
</protein>
<evidence type="ECO:0000256" key="1">
    <source>
        <dbReference type="SAM" id="MobiDB-lite"/>
    </source>
</evidence>
<dbReference type="InterPro" id="IPR013324">
    <property type="entry name" value="RNA_pol_sigma_r3/r4-like"/>
</dbReference>
<dbReference type="AlphaFoldDB" id="A0A3R9QKU8"/>
<dbReference type="Gene3D" id="1.10.10.10">
    <property type="entry name" value="Winged helix-like DNA-binding domain superfamily/Winged helix DNA-binding domain"/>
    <property type="match status" value="1"/>
</dbReference>
<reference evidence="2 3" key="1">
    <citation type="submission" date="2018-12" db="EMBL/GenBank/DDBJ databases">
        <title>Sequencing of bacterial isolates from soil warming experiment in Harvard Forest, Massachusetts, USA.</title>
        <authorList>
            <person name="Deangelis K."/>
        </authorList>
    </citation>
    <scope>NUCLEOTIDE SEQUENCE [LARGE SCALE GENOMIC DNA]</scope>
    <source>
        <strain evidence="2 3">EB153</strain>
    </source>
</reference>
<organism evidence="2 3">
    <name type="scientific">Edaphobacter aggregans</name>
    <dbReference type="NCBI Taxonomy" id="570835"/>
    <lineage>
        <taxon>Bacteria</taxon>
        <taxon>Pseudomonadati</taxon>
        <taxon>Acidobacteriota</taxon>
        <taxon>Terriglobia</taxon>
        <taxon>Terriglobales</taxon>
        <taxon>Acidobacteriaceae</taxon>
        <taxon>Edaphobacter</taxon>
    </lineage>
</organism>
<keyword evidence="3" id="KW-1185">Reference proteome</keyword>
<comment type="caution">
    <text evidence="2">The sequence shown here is derived from an EMBL/GenBank/DDBJ whole genome shotgun (WGS) entry which is preliminary data.</text>
</comment>
<evidence type="ECO:0000313" key="2">
    <source>
        <dbReference type="EMBL" id="RSL18953.1"/>
    </source>
</evidence>
<dbReference type="EMBL" id="RSDW01000001">
    <property type="protein sequence ID" value="RSL18953.1"/>
    <property type="molecule type" value="Genomic_DNA"/>
</dbReference>
<proteinExistence type="predicted"/>
<dbReference type="SUPFAM" id="SSF88659">
    <property type="entry name" value="Sigma3 and sigma4 domains of RNA polymerase sigma factors"/>
    <property type="match status" value="1"/>
</dbReference>
<accession>A0A3R9QKU8</accession>